<evidence type="ECO:0000256" key="1">
    <source>
        <dbReference type="SAM" id="MobiDB-lite"/>
    </source>
</evidence>
<feature type="non-terminal residue" evidence="3">
    <location>
        <position position="1"/>
    </location>
</feature>
<keyword evidence="4" id="KW-1185">Reference proteome</keyword>
<reference evidence="4" key="1">
    <citation type="journal article" date="2013" name="Nat. Genet.">
        <title>The Capsella rubella genome and the genomic consequences of rapid mating system evolution.</title>
        <authorList>
            <person name="Slotte T."/>
            <person name="Hazzouri K.M."/>
            <person name="Agren J.A."/>
            <person name="Koenig D."/>
            <person name="Maumus F."/>
            <person name="Guo Y.L."/>
            <person name="Steige K."/>
            <person name="Platts A.E."/>
            <person name="Escobar J.S."/>
            <person name="Newman L.K."/>
            <person name="Wang W."/>
            <person name="Mandakova T."/>
            <person name="Vello E."/>
            <person name="Smith L.M."/>
            <person name="Henz S.R."/>
            <person name="Steffen J."/>
            <person name="Takuno S."/>
            <person name="Brandvain Y."/>
            <person name="Coop G."/>
            <person name="Andolfatto P."/>
            <person name="Hu T.T."/>
            <person name="Blanchette M."/>
            <person name="Clark R.M."/>
            <person name="Quesneville H."/>
            <person name="Nordborg M."/>
            <person name="Gaut B.S."/>
            <person name="Lysak M.A."/>
            <person name="Jenkins J."/>
            <person name="Grimwood J."/>
            <person name="Chapman J."/>
            <person name="Prochnik S."/>
            <person name="Shu S."/>
            <person name="Rokhsar D."/>
            <person name="Schmutz J."/>
            <person name="Weigel D."/>
            <person name="Wright S.I."/>
        </authorList>
    </citation>
    <scope>NUCLEOTIDE SEQUENCE [LARGE SCALE GENOMIC DNA]</scope>
    <source>
        <strain evidence="4">cv. Monte Gargano</strain>
    </source>
</reference>
<sequence>LSQTSPRGKVKAMVFRGCRSLLAPASKATSSVLYSSRGVSNAVTAGSTKKPAAKTKTKAKPKPKAKSDSLAKKTPRSTGIFKVTPVSPVLAQFLGTGETTRTDAIKEIWTYIKSHDLQNPADKREIFCDETLKLIFEGKDKVGFLEVSKLLSPHFVKTA</sequence>
<dbReference type="Pfam" id="PF02201">
    <property type="entry name" value="SWIB"/>
    <property type="match status" value="1"/>
</dbReference>
<accession>R0I5I0</accession>
<dbReference type="PROSITE" id="PS51925">
    <property type="entry name" value="SWIB_MDM2"/>
    <property type="match status" value="1"/>
</dbReference>
<dbReference type="SMART" id="SM00151">
    <property type="entry name" value="SWIB"/>
    <property type="match status" value="1"/>
</dbReference>
<gene>
    <name evidence="3" type="ORF">CARUB_v10014811mg</name>
</gene>
<proteinExistence type="predicted"/>
<dbReference type="InterPro" id="IPR019835">
    <property type="entry name" value="SWIB_domain"/>
</dbReference>
<evidence type="ECO:0000259" key="2">
    <source>
        <dbReference type="PROSITE" id="PS51925"/>
    </source>
</evidence>
<dbReference type="InterPro" id="IPR036885">
    <property type="entry name" value="SWIB_MDM2_dom_sf"/>
</dbReference>
<dbReference type="PANTHER" id="PTHR13844">
    <property type="entry name" value="SWI/SNF-RELATED MATRIX-ASSOCIATED ACTIN-DEPENDENT REGULATOR OF CHROMATIN SUBFAMILY D"/>
    <property type="match status" value="1"/>
</dbReference>
<dbReference type="EMBL" id="KB870807">
    <property type="protein sequence ID" value="EOA31613.1"/>
    <property type="molecule type" value="Genomic_DNA"/>
</dbReference>
<dbReference type="Proteomes" id="UP000029121">
    <property type="component" value="Unassembled WGS sequence"/>
</dbReference>
<protein>
    <recommendedName>
        <fullName evidence="2">DM2 domain-containing protein</fullName>
    </recommendedName>
</protein>
<dbReference type="SUPFAM" id="SSF47592">
    <property type="entry name" value="SWIB/MDM2 domain"/>
    <property type="match status" value="1"/>
</dbReference>
<feature type="domain" description="DM2" evidence="2">
    <location>
        <begin position="79"/>
        <end position="157"/>
    </location>
</feature>
<dbReference type="AlphaFoldDB" id="R0I5I0"/>
<name>R0I5I0_9BRAS</name>
<dbReference type="CDD" id="cd10567">
    <property type="entry name" value="SWIB-MDM2_like"/>
    <property type="match status" value="1"/>
</dbReference>
<feature type="region of interest" description="Disordered" evidence="1">
    <location>
        <begin position="43"/>
        <end position="76"/>
    </location>
</feature>
<evidence type="ECO:0000313" key="4">
    <source>
        <dbReference type="Proteomes" id="UP000029121"/>
    </source>
</evidence>
<feature type="compositionally biased region" description="Basic residues" evidence="1">
    <location>
        <begin position="51"/>
        <end position="64"/>
    </location>
</feature>
<evidence type="ECO:0000313" key="3">
    <source>
        <dbReference type="EMBL" id="EOA31613.1"/>
    </source>
</evidence>
<dbReference type="Gene3D" id="1.10.245.10">
    <property type="entry name" value="SWIB/MDM2 domain"/>
    <property type="match status" value="1"/>
</dbReference>
<dbReference type="eggNOG" id="KOG1946">
    <property type="taxonomic scope" value="Eukaryota"/>
</dbReference>
<dbReference type="InterPro" id="IPR003121">
    <property type="entry name" value="SWIB_MDM2_domain"/>
</dbReference>
<organism evidence="3 4">
    <name type="scientific">Capsella rubella</name>
    <dbReference type="NCBI Taxonomy" id="81985"/>
    <lineage>
        <taxon>Eukaryota</taxon>
        <taxon>Viridiplantae</taxon>
        <taxon>Streptophyta</taxon>
        <taxon>Embryophyta</taxon>
        <taxon>Tracheophyta</taxon>
        <taxon>Spermatophyta</taxon>
        <taxon>Magnoliopsida</taxon>
        <taxon>eudicotyledons</taxon>
        <taxon>Gunneridae</taxon>
        <taxon>Pentapetalae</taxon>
        <taxon>rosids</taxon>
        <taxon>malvids</taxon>
        <taxon>Brassicales</taxon>
        <taxon>Brassicaceae</taxon>
        <taxon>Camelineae</taxon>
        <taxon>Capsella</taxon>
    </lineage>
</organism>